<evidence type="ECO:0000313" key="1">
    <source>
        <dbReference type="EMBL" id="MCL7028517.1"/>
    </source>
</evidence>
<sequence>MWVFVCHYSSRPTKISTTGGPSASTSLVWRPKMPATSTSTVWRPKVPATWEKRYCEEEGLIPWEQILKTHSLRESVYKKIFDWDASANEEEFVKAKARFWFQINEIACEPLNSLEYADIYNDNVDWNQEIDLDLYLALDRARYENDDIMEGEQNDAEDGKPKWLTGDYLYYKDMPVKPPTKGWGSEFDD</sequence>
<dbReference type="Proteomes" id="UP001177140">
    <property type="component" value="Unassembled WGS sequence"/>
</dbReference>
<organism evidence="1 2">
    <name type="scientific">Papaver nudicaule</name>
    <name type="common">Iceland poppy</name>
    <dbReference type="NCBI Taxonomy" id="74823"/>
    <lineage>
        <taxon>Eukaryota</taxon>
        <taxon>Viridiplantae</taxon>
        <taxon>Streptophyta</taxon>
        <taxon>Embryophyta</taxon>
        <taxon>Tracheophyta</taxon>
        <taxon>Spermatophyta</taxon>
        <taxon>Magnoliopsida</taxon>
        <taxon>Ranunculales</taxon>
        <taxon>Papaveraceae</taxon>
        <taxon>Papaveroideae</taxon>
        <taxon>Papaver</taxon>
    </lineage>
</organism>
<proteinExistence type="predicted"/>
<name>A0AA41V1T4_PAPNU</name>
<dbReference type="EMBL" id="JAJJMA010080417">
    <property type="protein sequence ID" value="MCL7028517.1"/>
    <property type="molecule type" value="Genomic_DNA"/>
</dbReference>
<dbReference type="PANTHER" id="PTHR34567">
    <property type="entry name" value="FK506-BINDING-LIKE PROTEIN"/>
    <property type="match status" value="1"/>
</dbReference>
<evidence type="ECO:0000313" key="2">
    <source>
        <dbReference type="Proteomes" id="UP001177140"/>
    </source>
</evidence>
<comment type="caution">
    <text evidence="1">The sequence shown here is derived from an EMBL/GenBank/DDBJ whole genome shotgun (WGS) entry which is preliminary data.</text>
</comment>
<keyword evidence="2" id="KW-1185">Reference proteome</keyword>
<reference evidence="1" key="1">
    <citation type="submission" date="2022-03" db="EMBL/GenBank/DDBJ databases">
        <title>A functionally conserved STORR gene fusion in Papaver species that diverged 16.8 million years ago.</title>
        <authorList>
            <person name="Catania T."/>
        </authorList>
    </citation>
    <scope>NUCLEOTIDE SEQUENCE</scope>
    <source>
        <strain evidence="1">S-191538</strain>
    </source>
</reference>
<gene>
    <name evidence="1" type="ORF">MKW94_005565</name>
</gene>
<dbReference type="PANTHER" id="PTHR34567:SF3">
    <property type="entry name" value="FK506-BINDING-LIKE PROTEIN"/>
    <property type="match status" value="1"/>
</dbReference>
<dbReference type="AlphaFoldDB" id="A0AA41V1T4"/>
<protein>
    <submittedName>
        <fullName evidence="1">Uncharacterized protein</fullName>
    </submittedName>
</protein>
<accession>A0AA41V1T4</accession>